<name>A0AAD7FNF7_MYCRO</name>
<reference evidence="2" key="1">
    <citation type="submission" date="2023-03" db="EMBL/GenBank/DDBJ databases">
        <title>Massive genome expansion in bonnet fungi (Mycena s.s.) driven by repeated elements and novel gene families across ecological guilds.</title>
        <authorList>
            <consortium name="Lawrence Berkeley National Laboratory"/>
            <person name="Harder C.B."/>
            <person name="Miyauchi S."/>
            <person name="Viragh M."/>
            <person name="Kuo A."/>
            <person name="Thoen E."/>
            <person name="Andreopoulos B."/>
            <person name="Lu D."/>
            <person name="Skrede I."/>
            <person name="Drula E."/>
            <person name="Henrissat B."/>
            <person name="Morin E."/>
            <person name="Kohler A."/>
            <person name="Barry K."/>
            <person name="LaButti K."/>
            <person name="Morin E."/>
            <person name="Salamov A."/>
            <person name="Lipzen A."/>
            <person name="Mereny Z."/>
            <person name="Hegedus B."/>
            <person name="Baldrian P."/>
            <person name="Stursova M."/>
            <person name="Weitz H."/>
            <person name="Taylor A."/>
            <person name="Grigoriev I.V."/>
            <person name="Nagy L.G."/>
            <person name="Martin F."/>
            <person name="Kauserud H."/>
        </authorList>
    </citation>
    <scope>NUCLEOTIDE SEQUENCE</scope>
    <source>
        <strain evidence="2">CBHHK067</strain>
    </source>
</reference>
<feature type="compositionally biased region" description="Polar residues" evidence="1">
    <location>
        <begin position="1"/>
        <end position="10"/>
    </location>
</feature>
<dbReference type="EMBL" id="JARKIE010000482">
    <property type="protein sequence ID" value="KAJ7633955.1"/>
    <property type="molecule type" value="Genomic_DNA"/>
</dbReference>
<sequence>MGSKNISKYQSGIPGERQEFENKGRQRWLRERLLSTTGERKNPNLTHRLKVLDNWLSRSGQYPLSLRFTEGVDEDRIGELLVRYSNQIRILSVESHLGLVFGGAPHLAGVTIMRVAEGESFPDFPWHQLRELTMENSFSASELYSILDRCKALTNAGLKCGFRASELGYRAILCPQLRSLHLVSRTESDSVRILQSISLPSLVDLTLGFEYWEDASIGTPPSFLTLKRACLLGVPRDLLMWLQAWNSAVEVDLFCFTVRTLKNSELEPIAQGSVLPNVTLLIIRKPSQAPHLRCSRRVWPIRRARQSPMSVSQSIHCVQPPASNHKSEAGCGEA</sequence>
<feature type="region of interest" description="Disordered" evidence="1">
    <location>
        <begin position="312"/>
        <end position="334"/>
    </location>
</feature>
<evidence type="ECO:0000313" key="3">
    <source>
        <dbReference type="Proteomes" id="UP001221757"/>
    </source>
</evidence>
<evidence type="ECO:0000313" key="2">
    <source>
        <dbReference type="EMBL" id="KAJ7633955.1"/>
    </source>
</evidence>
<feature type="compositionally biased region" description="Polar residues" evidence="1">
    <location>
        <begin position="312"/>
        <end position="324"/>
    </location>
</feature>
<protein>
    <submittedName>
        <fullName evidence="2">Uncharacterized protein</fullName>
    </submittedName>
</protein>
<dbReference type="Proteomes" id="UP001221757">
    <property type="component" value="Unassembled WGS sequence"/>
</dbReference>
<keyword evidence="3" id="KW-1185">Reference proteome</keyword>
<accession>A0AAD7FNF7</accession>
<organism evidence="2 3">
    <name type="scientific">Mycena rosella</name>
    <name type="common">Pink bonnet</name>
    <name type="synonym">Agaricus rosellus</name>
    <dbReference type="NCBI Taxonomy" id="1033263"/>
    <lineage>
        <taxon>Eukaryota</taxon>
        <taxon>Fungi</taxon>
        <taxon>Dikarya</taxon>
        <taxon>Basidiomycota</taxon>
        <taxon>Agaricomycotina</taxon>
        <taxon>Agaricomycetes</taxon>
        <taxon>Agaricomycetidae</taxon>
        <taxon>Agaricales</taxon>
        <taxon>Marasmiineae</taxon>
        <taxon>Mycenaceae</taxon>
        <taxon>Mycena</taxon>
    </lineage>
</organism>
<gene>
    <name evidence="2" type="ORF">B0H17DRAFT_1149844</name>
</gene>
<proteinExistence type="predicted"/>
<comment type="caution">
    <text evidence="2">The sequence shown here is derived from an EMBL/GenBank/DDBJ whole genome shotgun (WGS) entry which is preliminary data.</text>
</comment>
<evidence type="ECO:0000256" key="1">
    <source>
        <dbReference type="SAM" id="MobiDB-lite"/>
    </source>
</evidence>
<dbReference type="AlphaFoldDB" id="A0AAD7FNF7"/>
<feature type="region of interest" description="Disordered" evidence="1">
    <location>
        <begin position="1"/>
        <end position="24"/>
    </location>
</feature>